<proteinExistence type="predicted"/>
<feature type="region of interest" description="Disordered" evidence="1">
    <location>
        <begin position="145"/>
        <end position="175"/>
    </location>
</feature>
<gene>
    <name evidence="2" type="ORF">OLEA9_A007662</name>
</gene>
<evidence type="ECO:0000256" key="1">
    <source>
        <dbReference type="SAM" id="MobiDB-lite"/>
    </source>
</evidence>
<dbReference type="Proteomes" id="UP000594638">
    <property type="component" value="Unassembled WGS sequence"/>
</dbReference>
<feature type="compositionally biased region" description="Basic and acidic residues" evidence="1">
    <location>
        <begin position="154"/>
        <end position="164"/>
    </location>
</feature>
<dbReference type="EMBL" id="CACTIH010009159">
    <property type="protein sequence ID" value="CAA3026404.1"/>
    <property type="molecule type" value="Genomic_DNA"/>
</dbReference>
<feature type="region of interest" description="Disordered" evidence="1">
    <location>
        <begin position="45"/>
        <end position="66"/>
    </location>
</feature>
<dbReference type="Gramene" id="OE9A007662T1">
    <property type="protein sequence ID" value="OE9A007662C1"/>
    <property type="gene ID" value="OE9A007662"/>
</dbReference>
<sequence length="394" mass="43219">MFREQAIRIMNNDSNYVRKNDREWFVDYLANREEMYRRLHRMTKEQEAPELEQPAPNIPSNYFRTPPDPRDLGYSSVPPATPQLSISSFRIWVTVVPAGNTGPIVLTAGPKLTGFAVNPELTYGHGAVSYPASHAVPRFNTNFHADGTQLSPKTDGKGGSKHGVDSIARQSAQHPNCSCGGHRGVLFGNLSGRGEEASMAGGVIQAGSLPCSRRGAKHRPISFARCPRKKGLRAERPQRLAPRAVNLVRAKIESASQEMDIVTRNFNFSNMVRAANSVLSVTNGKTIVALFNLDVRPIDLVDNQQVASCAPFATIFSIGKAINQVLPLGDQGDFVNTGDSLSPEQIEDLAKLFEANLEAFSIGGQLGRCNFVEHEIELLPEARPFNEPLRLLFS</sequence>
<dbReference type="AlphaFoldDB" id="A0A8S0UZL5"/>
<name>A0A8S0UZL5_OLEEU</name>
<evidence type="ECO:0000313" key="2">
    <source>
        <dbReference type="EMBL" id="CAA3026404.1"/>
    </source>
</evidence>
<evidence type="ECO:0000313" key="3">
    <source>
        <dbReference type="Proteomes" id="UP000594638"/>
    </source>
</evidence>
<reference evidence="2 3" key="1">
    <citation type="submission" date="2019-12" db="EMBL/GenBank/DDBJ databases">
        <authorList>
            <person name="Alioto T."/>
            <person name="Alioto T."/>
            <person name="Gomez Garrido J."/>
        </authorList>
    </citation>
    <scope>NUCLEOTIDE SEQUENCE [LARGE SCALE GENOMIC DNA]</scope>
</reference>
<organism evidence="2 3">
    <name type="scientific">Olea europaea subsp. europaea</name>
    <dbReference type="NCBI Taxonomy" id="158383"/>
    <lineage>
        <taxon>Eukaryota</taxon>
        <taxon>Viridiplantae</taxon>
        <taxon>Streptophyta</taxon>
        <taxon>Embryophyta</taxon>
        <taxon>Tracheophyta</taxon>
        <taxon>Spermatophyta</taxon>
        <taxon>Magnoliopsida</taxon>
        <taxon>eudicotyledons</taxon>
        <taxon>Gunneridae</taxon>
        <taxon>Pentapetalae</taxon>
        <taxon>asterids</taxon>
        <taxon>lamiids</taxon>
        <taxon>Lamiales</taxon>
        <taxon>Oleaceae</taxon>
        <taxon>Oleeae</taxon>
        <taxon>Olea</taxon>
    </lineage>
</organism>
<keyword evidence="3" id="KW-1185">Reference proteome</keyword>
<comment type="caution">
    <text evidence="2">The sequence shown here is derived from an EMBL/GenBank/DDBJ whole genome shotgun (WGS) entry which is preliminary data.</text>
</comment>
<accession>A0A8S0UZL5</accession>
<protein>
    <submittedName>
        <fullName evidence="2">Uncharacterized protein</fullName>
    </submittedName>
</protein>